<dbReference type="EMBL" id="JBHLTM010000061">
    <property type="protein sequence ID" value="MFC0686098.1"/>
    <property type="molecule type" value="Genomic_DNA"/>
</dbReference>
<evidence type="ECO:0000256" key="1">
    <source>
        <dbReference type="ARBA" id="ARBA00022801"/>
    </source>
</evidence>
<dbReference type="Proteomes" id="UP001589858">
    <property type="component" value="Unassembled WGS sequence"/>
</dbReference>
<evidence type="ECO:0000313" key="4">
    <source>
        <dbReference type="EMBL" id="MFC0686098.1"/>
    </source>
</evidence>
<protein>
    <submittedName>
        <fullName evidence="4">Ribonuclease E/G</fullName>
    </submittedName>
</protein>
<name>A0ABV6SDF7_9SPHN</name>
<keyword evidence="2" id="KW-0694">RNA-binding</keyword>
<proteinExistence type="predicted"/>
<dbReference type="RefSeq" id="WP_267218813.1">
    <property type="nucleotide sequence ID" value="NZ_JAPCWC010000002.1"/>
</dbReference>
<keyword evidence="5" id="KW-1185">Reference proteome</keyword>
<reference evidence="4 5" key="1">
    <citation type="submission" date="2024-09" db="EMBL/GenBank/DDBJ databases">
        <authorList>
            <person name="Sun Q."/>
            <person name="Mori K."/>
        </authorList>
    </citation>
    <scope>NUCLEOTIDE SEQUENCE [LARGE SCALE GENOMIC DNA]</scope>
    <source>
        <strain evidence="4 5">CICC 11035S</strain>
    </source>
</reference>
<keyword evidence="1" id="KW-0378">Hydrolase</keyword>
<gene>
    <name evidence="4" type="ORF">ACFFF8_16005</name>
</gene>
<accession>A0ABV6SDF7</accession>
<feature type="domain" description="RNA-binding protein AU-1/Ribonuclease E/G" evidence="3">
    <location>
        <begin position="155"/>
        <end position="248"/>
    </location>
</feature>
<sequence>MAEWLVEDGIGETRAVLVDHGTVLAARLEWHTGLKSGEVADAVLVSRSKGAKRGTARFPSGEEALVDALPADASEGAPIRLIVTRAAMAETGRLKRAQARPSALAPRPAPALSESLRADGMPVRRLRNFAGNPGPESPRPEDPWPELFAEAFAGEVLFDGGALLVIPTPAMTLIDIDGTLPPAALARAAVPAIARALEQFDLGGSIGIDFPTLERKDERKAVDQALAEALDHWPHQSTAMNGFGFVQLVARLERPSILHRLRHDPAGACARLLLRQAERVAQPGTLLLTAHPRVRAKVLPQWEAELARRTGRALQWREDAALALTGGFAQAITS</sequence>
<evidence type="ECO:0000256" key="2">
    <source>
        <dbReference type="ARBA" id="ARBA00022884"/>
    </source>
</evidence>
<dbReference type="InterPro" id="IPR019307">
    <property type="entry name" value="RNA-bd_AU-1/RNase_E/G"/>
</dbReference>
<dbReference type="Pfam" id="PF10150">
    <property type="entry name" value="RNase_E_G"/>
    <property type="match status" value="1"/>
</dbReference>
<organism evidence="4 5">
    <name type="scientific">Novosphingobium clariflavum</name>
    <dbReference type="NCBI Taxonomy" id="2029884"/>
    <lineage>
        <taxon>Bacteria</taxon>
        <taxon>Pseudomonadati</taxon>
        <taxon>Pseudomonadota</taxon>
        <taxon>Alphaproteobacteria</taxon>
        <taxon>Sphingomonadales</taxon>
        <taxon>Sphingomonadaceae</taxon>
        <taxon>Novosphingobium</taxon>
    </lineage>
</organism>
<comment type="caution">
    <text evidence="4">The sequence shown here is derived from an EMBL/GenBank/DDBJ whole genome shotgun (WGS) entry which is preliminary data.</text>
</comment>
<evidence type="ECO:0000259" key="3">
    <source>
        <dbReference type="Pfam" id="PF10150"/>
    </source>
</evidence>
<evidence type="ECO:0000313" key="5">
    <source>
        <dbReference type="Proteomes" id="UP001589858"/>
    </source>
</evidence>